<protein>
    <recommendedName>
        <fullName evidence="3">HNH endonuclease</fullName>
    </recommendedName>
</protein>
<dbReference type="RefSeq" id="WP_052386497.1">
    <property type="nucleotide sequence ID" value="NZ_CP073767.1"/>
</dbReference>
<proteinExistence type="predicted"/>
<reference evidence="1" key="1">
    <citation type="submission" date="2021-04" db="EMBL/GenBank/DDBJ databases">
        <title>Dactylosporangium aurantiacum NRRL B-8018 full assembly.</title>
        <authorList>
            <person name="Hartkoorn R.C."/>
            <person name="Beaudoing E."/>
            <person name="Hot D."/>
        </authorList>
    </citation>
    <scope>NUCLEOTIDE SEQUENCE</scope>
    <source>
        <strain evidence="1">NRRL B-8018</strain>
    </source>
</reference>
<evidence type="ECO:0008006" key="3">
    <source>
        <dbReference type="Google" id="ProtNLM"/>
    </source>
</evidence>
<dbReference type="EMBL" id="CP073767">
    <property type="protein sequence ID" value="UWZ55783.1"/>
    <property type="molecule type" value="Genomic_DNA"/>
</dbReference>
<accession>A0A9Q9IMP2</accession>
<dbReference type="AlphaFoldDB" id="A0A9Q9IMP2"/>
<dbReference type="KEGG" id="daur:Daura_06150"/>
<sequence>MTAARGTGKKTIEHARPTDGTVRQLYGTAVCCAKPRCGAPLYRLNDQSGEQVLNTHVAHIHARSEGGPRWDPSMSEDDNRAASNLLLLCMPHAWEIDNLVDQFPADLLREWKTQQIEAADHAQTTVAMSSADVDAALAPVDLQAFVEAVAAIVPFHAGLRTRAQAWQHAKRRAMGWRLARLAPLVAPEDRETAMIWMATMESPPIVVPPGQVRVLSGAMGAGKTEQAIRWWEEGLHEAISTGAAEIGAFYTPRTIGNLESTLIADLGHEPTYPCRIVIDDLDSVSRQDASRLLTEARVLVHTWPNVSVLATARHETVALADEERIVAKPWPIERGSSLLLAIVGEDFYWPDWNSETLDLLTSPLTTLGLARRLKTGRHTRISRSELLSELASMAIEQSQRDLAEETWQALGRLAATILGRAAPVPADSFASPPQVCALLETTLVVREDGALRFALPVFEQYFGSAAIRAGLVTTETAASGDAFPLWRYALAFAVSTAEPPRQEQLLLSLARLNPAAVFWLLGEIGRTEVGESRQAPDAPAIEALIATRDCTGISAEATLAVRAGRWLREAEEALMVGLSPLGERLRRRGGGLTQWGVWLQDGRMALARARVREVPSVIELDEARPDHPIAAGWESWTSFPFPTSALGRWTHAQRHFQPRLHELIRRRTLDTPLDGTLARERAYHLARVVTGQGTMRRTPLIDLDDLRSKLATWVDSANESEWSTWQDDVDSADVWWLDTYLGRITGDVLERPWPPADQPHAGRYFWESYSKALTGTLANDLLREAIIGYRHLVETNFPRFGSALGLYGMLPLHVEGFIDRPEPGSDIYSLHMTTMLHRRPGAERDAEPTVTVTFTGGDTTPNFWDRGRGHYARAAPTRFDQSPVQNIELPLHSTRPATNLAYQWLAADLAAVGWLDEKLRHFD</sequence>
<evidence type="ECO:0000313" key="2">
    <source>
        <dbReference type="Proteomes" id="UP001058003"/>
    </source>
</evidence>
<evidence type="ECO:0000313" key="1">
    <source>
        <dbReference type="EMBL" id="UWZ55783.1"/>
    </source>
</evidence>
<name>A0A9Q9IMP2_9ACTN</name>
<organism evidence="1 2">
    <name type="scientific">Dactylosporangium aurantiacum</name>
    <dbReference type="NCBI Taxonomy" id="35754"/>
    <lineage>
        <taxon>Bacteria</taxon>
        <taxon>Bacillati</taxon>
        <taxon>Actinomycetota</taxon>
        <taxon>Actinomycetes</taxon>
        <taxon>Micromonosporales</taxon>
        <taxon>Micromonosporaceae</taxon>
        <taxon>Dactylosporangium</taxon>
    </lineage>
</organism>
<dbReference type="Proteomes" id="UP001058003">
    <property type="component" value="Chromosome"/>
</dbReference>
<gene>
    <name evidence="1" type="ORF">Daura_06150</name>
</gene>
<keyword evidence="2" id="KW-1185">Reference proteome</keyword>
<dbReference type="OrthoDB" id="5379188at2"/>